<reference evidence="2 3" key="1">
    <citation type="journal article" date="2022" name="Nat. Plants">
        <title>Genomes of leafy and leafless Platanthera orchids illuminate the evolution of mycoheterotrophy.</title>
        <authorList>
            <person name="Li M.H."/>
            <person name="Liu K.W."/>
            <person name="Li Z."/>
            <person name="Lu H.C."/>
            <person name="Ye Q.L."/>
            <person name="Zhang D."/>
            <person name="Wang J.Y."/>
            <person name="Li Y.F."/>
            <person name="Zhong Z.M."/>
            <person name="Liu X."/>
            <person name="Yu X."/>
            <person name="Liu D.K."/>
            <person name="Tu X.D."/>
            <person name="Liu B."/>
            <person name="Hao Y."/>
            <person name="Liao X.Y."/>
            <person name="Jiang Y.T."/>
            <person name="Sun W.H."/>
            <person name="Chen J."/>
            <person name="Chen Y.Q."/>
            <person name="Ai Y."/>
            <person name="Zhai J.W."/>
            <person name="Wu S.S."/>
            <person name="Zhou Z."/>
            <person name="Hsiao Y.Y."/>
            <person name="Wu W.L."/>
            <person name="Chen Y.Y."/>
            <person name="Lin Y.F."/>
            <person name="Hsu J.L."/>
            <person name="Li C.Y."/>
            <person name="Wang Z.W."/>
            <person name="Zhao X."/>
            <person name="Zhong W.Y."/>
            <person name="Ma X.K."/>
            <person name="Ma L."/>
            <person name="Huang J."/>
            <person name="Chen G.Z."/>
            <person name="Huang M.Z."/>
            <person name="Huang L."/>
            <person name="Peng D.H."/>
            <person name="Luo Y.B."/>
            <person name="Zou S.Q."/>
            <person name="Chen S.P."/>
            <person name="Lan S."/>
            <person name="Tsai W.C."/>
            <person name="Van de Peer Y."/>
            <person name="Liu Z.J."/>
        </authorList>
    </citation>
    <scope>NUCLEOTIDE SEQUENCE [LARGE SCALE GENOMIC DNA]</scope>
    <source>
        <strain evidence="2">Lor287</strain>
    </source>
</reference>
<name>A0AAP0AT16_9ASPA</name>
<dbReference type="AlphaFoldDB" id="A0AAP0AT16"/>
<accession>A0AAP0AT16</accession>
<evidence type="ECO:0000313" key="2">
    <source>
        <dbReference type="EMBL" id="KAK8913964.1"/>
    </source>
</evidence>
<keyword evidence="3" id="KW-1185">Reference proteome</keyword>
<dbReference type="Proteomes" id="UP001418222">
    <property type="component" value="Unassembled WGS sequence"/>
</dbReference>
<gene>
    <name evidence="2" type="ORF">KSP39_PZI024445</name>
</gene>
<feature type="region of interest" description="Disordered" evidence="1">
    <location>
        <begin position="43"/>
        <end position="73"/>
    </location>
</feature>
<protein>
    <submittedName>
        <fullName evidence="2">Uncharacterized protein</fullName>
    </submittedName>
</protein>
<comment type="caution">
    <text evidence="2">The sequence shown here is derived from an EMBL/GenBank/DDBJ whole genome shotgun (WGS) entry which is preliminary data.</text>
</comment>
<sequence>MGRLRPPILWRPRSGPPPQGSAKAVRSRAASLWPTYARADQGNSFSDGLAMTSPREGWPTSGGLTAAAPARFG</sequence>
<proteinExistence type="predicted"/>
<evidence type="ECO:0000313" key="3">
    <source>
        <dbReference type="Proteomes" id="UP001418222"/>
    </source>
</evidence>
<evidence type="ECO:0000256" key="1">
    <source>
        <dbReference type="SAM" id="MobiDB-lite"/>
    </source>
</evidence>
<organism evidence="2 3">
    <name type="scientific">Platanthera zijinensis</name>
    <dbReference type="NCBI Taxonomy" id="2320716"/>
    <lineage>
        <taxon>Eukaryota</taxon>
        <taxon>Viridiplantae</taxon>
        <taxon>Streptophyta</taxon>
        <taxon>Embryophyta</taxon>
        <taxon>Tracheophyta</taxon>
        <taxon>Spermatophyta</taxon>
        <taxon>Magnoliopsida</taxon>
        <taxon>Liliopsida</taxon>
        <taxon>Asparagales</taxon>
        <taxon>Orchidaceae</taxon>
        <taxon>Orchidoideae</taxon>
        <taxon>Orchideae</taxon>
        <taxon>Orchidinae</taxon>
        <taxon>Platanthera</taxon>
    </lineage>
</organism>
<feature type="region of interest" description="Disordered" evidence="1">
    <location>
        <begin position="1"/>
        <end position="22"/>
    </location>
</feature>
<dbReference type="EMBL" id="JBBWWQ010000021">
    <property type="protein sequence ID" value="KAK8913964.1"/>
    <property type="molecule type" value="Genomic_DNA"/>
</dbReference>